<feature type="compositionally biased region" description="Low complexity" evidence="1">
    <location>
        <begin position="148"/>
        <end position="167"/>
    </location>
</feature>
<evidence type="ECO:0000313" key="2">
    <source>
        <dbReference type="EMBL" id="CAK0804388.1"/>
    </source>
</evidence>
<dbReference type="Proteomes" id="UP001189429">
    <property type="component" value="Unassembled WGS sequence"/>
</dbReference>
<sequence length="192" mass="21398">MPADRRPVGDLGALARRAARRGRSAAVEAAARRAAQNYDTKGGTKHGSKNDEFATRYGTKRGTCDKYRRYDAKNDKYGDEHSEQVGRKDASAFKTFRYRQQYQFFQYKYFAIEVTPLLHLRHLLQARQLYPISIAACTPKLPRATLASRATTGGRAATASGATPTSRQWSPTAWQPAASIWIPGTANRSCPR</sequence>
<organism evidence="2 3">
    <name type="scientific">Prorocentrum cordatum</name>
    <dbReference type="NCBI Taxonomy" id="2364126"/>
    <lineage>
        <taxon>Eukaryota</taxon>
        <taxon>Sar</taxon>
        <taxon>Alveolata</taxon>
        <taxon>Dinophyceae</taxon>
        <taxon>Prorocentrales</taxon>
        <taxon>Prorocentraceae</taxon>
        <taxon>Prorocentrum</taxon>
    </lineage>
</organism>
<dbReference type="EMBL" id="CAUYUJ010003224">
    <property type="protein sequence ID" value="CAK0804388.1"/>
    <property type="molecule type" value="Genomic_DNA"/>
</dbReference>
<accession>A0ABN9QHV9</accession>
<reference evidence="2" key="1">
    <citation type="submission" date="2023-10" db="EMBL/GenBank/DDBJ databases">
        <authorList>
            <person name="Chen Y."/>
            <person name="Shah S."/>
            <person name="Dougan E. K."/>
            <person name="Thang M."/>
            <person name="Chan C."/>
        </authorList>
    </citation>
    <scope>NUCLEOTIDE SEQUENCE [LARGE SCALE GENOMIC DNA]</scope>
</reference>
<gene>
    <name evidence="2" type="ORF">PCOR1329_LOCUS11207</name>
</gene>
<feature type="non-terminal residue" evidence="2">
    <location>
        <position position="192"/>
    </location>
</feature>
<evidence type="ECO:0000256" key="1">
    <source>
        <dbReference type="SAM" id="MobiDB-lite"/>
    </source>
</evidence>
<comment type="caution">
    <text evidence="2">The sequence shown here is derived from an EMBL/GenBank/DDBJ whole genome shotgun (WGS) entry which is preliminary data.</text>
</comment>
<protein>
    <submittedName>
        <fullName evidence="2">Uncharacterized protein</fullName>
    </submittedName>
</protein>
<feature type="region of interest" description="Disordered" evidence="1">
    <location>
        <begin position="148"/>
        <end position="173"/>
    </location>
</feature>
<evidence type="ECO:0000313" key="3">
    <source>
        <dbReference type="Proteomes" id="UP001189429"/>
    </source>
</evidence>
<feature type="compositionally biased region" description="Low complexity" evidence="1">
    <location>
        <begin position="25"/>
        <end position="35"/>
    </location>
</feature>
<name>A0ABN9QHV9_9DINO</name>
<feature type="region of interest" description="Disordered" evidence="1">
    <location>
        <begin position="25"/>
        <end position="51"/>
    </location>
</feature>
<keyword evidence="3" id="KW-1185">Reference proteome</keyword>
<proteinExistence type="predicted"/>